<proteinExistence type="predicted"/>
<feature type="compositionally biased region" description="Low complexity" evidence="6">
    <location>
        <begin position="50"/>
        <end position="64"/>
    </location>
</feature>
<evidence type="ECO:0000256" key="5">
    <source>
        <dbReference type="ARBA" id="ARBA00023242"/>
    </source>
</evidence>
<evidence type="ECO:0000256" key="4">
    <source>
        <dbReference type="ARBA" id="ARBA00023163"/>
    </source>
</evidence>
<dbReference type="EMBL" id="CP003821">
    <property type="protein sequence ID" value="AFR93080.1"/>
    <property type="molecule type" value="Genomic_DNA"/>
</dbReference>
<keyword evidence="9" id="KW-1185">Reference proteome</keyword>
<feature type="domain" description="Xylanolytic transcriptional activator regulatory" evidence="7">
    <location>
        <begin position="426"/>
        <end position="517"/>
    </location>
</feature>
<feature type="region of interest" description="Disordered" evidence="6">
    <location>
        <begin position="177"/>
        <end position="197"/>
    </location>
</feature>
<feature type="compositionally biased region" description="Polar residues" evidence="6">
    <location>
        <begin position="264"/>
        <end position="275"/>
    </location>
</feature>
<dbReference type="GeneID" id="23889894"/>
<evidence type="ECO:0000256" key="1">
    <source>
        <dbReference type="ARBA" id="ARBA00004123"/>
    </source>
</evidence>
<dbReference type="GO" id="GO:0005634">
    <property type="term" value="C:nucleus"/>
    <property type="evidence" value="ECO:0007669"/>
    <property type="project" value="UniProtKB-SubCell"/>
</dbReference>
<dbReference type="VEuPathDB" id="FungiDB:CNAG_06719"/>
<dbReference type="OrthoDB" id="2309723at2759"/>
<feature type="compositionally biased region" description="Basic and acidic residues" evidence="6">
    <location>
        <begin position="276"/>
        <end position="294"/>
    </location>
</feature>
<keyword evidence="4" id="KW-0804">Transcription</keyword>
<keyword evidence="2" id="KW-0479">Metal-binding</keyword>
<dbReference type="AlphaFoldDB" id="J9VN15"/>
<feature type="region of interest" description="Disordered" evidence="6">
    <location>
        <begin position="14"/>
        <end position="75"/>
    </location>
</feature>
<dbReference type="HOGENOM" id="CLU_013750_0_0_1"/>
<dbReference type="SMART" id="SM00906">
    <property type="entry name" value="Fungal_trans"/>
    <property type="match status" value="1"/>
</dbReference>
<dbReference type="PANTHER" id="PTHR47338">
    <property type="entry name" value="ZN(II)2CYS6 TRANSCRIPTION FACTOR (EUROFUNG)-RELATED"/>
    <property type="match status" value="1"/>
</dbReference>
<accession>J9VN15</accession>
<gene>
    <name evidence="8" type="ORF">CNAG_06719</name>
</gene>
<feature type="region of interest" description="Disordered" evidence="6">
    <location>
        <begin position="97"/>
        <end position="142"/>
    </location>
</feature>
<dbReference type="Pfam" id="PF04082">
    <property type="entry name" value="Fungal_trans"/>
    <property type="match status" value="1"/>
</dbReference>
<evidence type="ECO:0000259" key="7">
    <source>
        <dbReference type="SMART" id="SM00906"/>
    </source>
</evidence>
<sequence>MTTQIAMDWTDFHFSQWPKQQDSGGLVPPADEWDPNDVLNTEMFGSPSTPAASSSELEPRASSSNGLPLNVSEPLGSDDALFQPYILQSTKVLGGMGEGEQLSETERACSGDGTLLSSVTHPRGRTDAPTPSHKPAGEPPLRRGIGARVKNQHVQAVSNTINHVNTGQPKVCRRFDPERHGQSGFDPIPSNASSTSTPSFSTIFNSASQAVQPYTLSSTNINHPPQVPASESVSFFPEVEEEDPVERLTVRLGEFLFSQKESPKTSQAVDTTTQSKESEWQKKRKTAKDGRWVTDGKTTSENARRARVLQTMMESDGLSNETRNALLDSFLSSPHRFFDMNIPRFRYRMSFTDKRRPALALLNAMYLWATRLSDMPNSDAMERHFLTKACHHLGSATASDDQLMDTIRAAALLSIYMYTRSRYHEGWLIAGVAVRLVLSSGIHQIPSLTFHPPLPEDPLLRNRIHLLSPPKDSTERGGARAWIVFIVERAGALATGFPSTIRDEDILTPFGKPLNDISSQNVTLHDDITITDMYEGEGNSNSIAISASSSQWIKAVTILERASKLAFLKPSRDSDYTKAWKEYTNALRSGNSQASPPSPPPVYLNQPKHRNPKEYRECLLALNNLRKSLGVEGISPLERKRMADAIGAQLVIPARLMQLHHHLTAAELLLHDINCTDADNSEAIKAARQSVDLIRWLPQVRVTMYALHNSTITCMHVLLDVLLFSRQPGNWQQDNHQLLFAVGTGNGPMHSNLVGDW</sequence>
<dbReference type="Proteomes" id="UP000010091">
    <property type="component" value="Chromosome 2"/>
</dbReference>
<feature type="region of interest" description="Disordered" evidence="6">
    <location>
        <begin position="261"/>
        <end position="302"/>
    </location>
</feature>
<dbReference type="GO" id="GO:0006351">
    <property type="term" value="P:DNA-templated transcription"/>
    <property type="evidence" value="ECO:0007669"/>
    <property type="project" value="InterPro"/>
</dbReference>
<comment type="subcellular location">
    <subcellularLocation>
        <location evidence="1">Nucleus</location>
    </subcellularLocation>
</comment>
<dbReference type="InterPro" id="IPR007219">
    <property type="entry name" value="XnlR_reg_dom"/>
</dbReference>
<feature type="compositionally biased region" description="Low complexity" evidence="6">
    <location>
        <begin position="187"/>
        <end position="197"/>
    </location>
</feature>
<organism evidence="8 9">
    <name type="scientific">Cryptococcus neoformans (strain H99 / ATCC 208821 / CBS 10515 / FGSC 9487)</name>
    <name type="common">Cryptococcus neoformans var. grubii serotype A</name>
    <dbReference type="NCBI Taxonomy" id="235443"/>
    <lineage>
        <taxon>Eukaryota</taxon>
        <taxon>Fungi</taxon>
        <taxon>Dikarya</taxon>
        <taxon>Basidiomycota</taxon>
        <taxon>Agaricomycotina</taxon>
        <taxon>Tremellomycetes</taxon>
        <taxon>Tremellales</taxon>
        <taxon>Cryptococcaceae</taxon>
        <taxon>Cryptococcus</taxon>
        <taxon>Cryptococcus neoformans species complex</taxon>
    </lineage>
</organism>
<name>J9VN15_CRYN9</name>
<reference evidence="8 9" key="1">
    <citation type="journal article" date="2014" name="PLoS Genet.">
        <title>Analysis of the genome and transcriptome of Cryptococcus neoformans var. grubii reveals complex RNA expression and microevolution leading to virulence attenuation.</title>
        <authorList>
            <person name="Janbon G."/>
            <person name="Ormerod K.L."/>
            <person name="Paulet D."/>
            <person name="Byrnes E.J.III."/>
            <person name="Yadav V."/>
            <person name="Chatterjee G."/>
            <person name="Mullapudi N."/>
            <person name="Hon C.C."/>
            <person name="Billmyre R.B."/>
            <person name="Brunel F."/>
            <person name="Bahn Y.S."/>
            <person name="Chen W."/>
            <person name="Chen Y."/>
            <person name="Chow E.W."/>
            <person name="Coppee J.Y."/>
            <person name="Floyd-Averette A."/>
            <person name="Gaillardin C."/>
            <person name="Gerik K.J."/>
            <person name="Goldberg J."/>
            <person name="Gonzalez-Hilarion S."/>
            <person name="Gujja S."/>
            <person name="Hamlin J.L."/>
            <person name="Hsueh Y.P."/>
            <person name="Ianiri G."/>
            <person name="Jones S."/>
            <person name="Kodira C.D."/>
            <person name="Kozubowski L."/>
            <person name="Lam W."/>
            <person name="Marra M."/>
            <person name="Mesner L.D."/>
            <person name="Mieczkowski P.A."/>
            <person name="Moyrand F."/>
            <person name="Nielsen K."/>
            <person name="Proux C."/>
            <person name="Rossignol T."/>
            <person name="Schein J.E."/>
            <person name="Sun S."/>
            <person name="Wollschlaeger C."/>
            <person name="Wood I.A."/>
            <person name="Zeng Q."/>
            <person name="Neuveglise C."/>
            <person name="Newlon C.S."/>
            <person name="Perfect J.R."/>
            <person name="Lodge J.K."/>
            <person name="Idnurm A."/>
            <person name="Stajich J.E."/>
            <person name="Kronstad J.W."/>
            <person name="Sanyal K."/>
            <person name="Heitman J."/>
            <person name="Fraser J.A."/>
            <person name="Cuomo C.A."/>
            <person name="Dietrich F.S."/>
        </authorList>
    </citation>
    <scope>NUCLEOTIDE SEQUENCE [LARGE SCALE GENOMIC DNA]</scope>
    <source>
        <strain evidence="9">H99 / ATCC 208821 / CBS 10515 / FGSC 9487</strain>
    </source>
</reference>
<evidence type="ECO:0000256" key="3">
    <source>
        <dbReference type="ARBA" id="ARBA00023015"/>
    </source>
</evidence>
<evidence type="ECO:0000313" key="8">
    <source>
        <dbReference type="EMBL" id="AFR93080.1"/>
    </source>
</evidence>
<evidence type="ECO:0000256" key="2">
    <source>
        <dbReference type="ARBA" id="ARBA00022723"/>
    </source>
</evidence>
<dbReference type="GO" id="GO:0003677">
    <property type="term" value="F:DNA binding"/>
    <property type="evidence" value="ECO:0007669"/>
    <property type="project" value="InterPro"/>
</dbReference>
<dbReference type="GO" id="GO:0000981">
    <property type="term" value="F:DNA-binding transcription factor activity, RNA polymerase II-specific"/>
    <property type="evidence" value="ECO:0007669"/>
    <property type="project" value="InterPro"/>
</dbReference>
<dbReference type="KEGG" id="cng:CNAG_06719"/>
<evidence type="ECO:0000256" key="6">
    <source>
        <dbReference type="SAM" id="MobiDB-lite"/>
    </source>
</evidence>
<keyword evidence="5" id="KW-0539">Nucleus</keyword>
<protein>
    <recommendedName>
        <fullName evidence="7">Xylanolytic transcriptional activator regulatory domain-containing protein</fullName>
    </recommendedName>
</protein>
<dbReference type="PANTHER" id="PTHR47338:SF29">
    <property type="entry name" value="ZN(2)-C6 FUNGAL-TYPE DOMAIN-CONTAINING PROTEIN"/>
    <property type="match status" value="1"/>
</dbReference>
<evidence type="ECO:0000313" key="9">
    <source>
        <dbReference type="Proteomes" id="UP000010091"/>
    </source>
</evidence>
<dbReference type="CDD" id="cd12148">
    <property type="entry name" value="fungal_TF_MHR"/>
    <property type="match status" value="1"/>
</dbReference>
<dbReference type="InterPro" id="IPR050815">
    <property type="entry name" value="TF_fung"/>
</dbReference>
<dbReference type="GO" id="GO:0008270">
    <property type="term" value="F:zinc ion binding"/>
    <property type="evidence" value="ECO:0007669"/>
    <property type="project" value="InterPro"/>
</dbReference>
<keyword evidence="3" id="KW-0805">Transcription regulation</keyword>
<dbReference type="RefSeq" id="XP_012047687.1">
    <property type="nucleotide sequence ID" value="XM_012192297.1"/>
</dbReference>